<evidence type="ECO:0000313" key="2">
    <source>
        <dbReference type="EMBL" id="GIG15463.1"/>
    </source>
</evidence>
<dbReference type="Proteomes" id="UP000660339">
    <property type="component" value="Unassembled WGS sequence"/>
</dbReference>
<dbReference type="EMBL" id="BONJ01000020">
    <property type="protein sequence ID" value="GIG15463.1"/>
    <property type="molecule type" value="Genomic_DNA"/>
</dbReference>
<keyword evidence="1" id="KW-0472">Membrane</keyword>
<reference evidence="2" key="1">
    <citation type="submission" date="2021-01" db="EMBL/GenBank/DDBJ databases">
        <title>Whole genome shotgun sequence of Catellatospora methionotrophica NBRC 14553.</title>
        <authorList>
            <person name="Komaki H."/>
            <person name="Tamura T."/>
        </authorList>
    </citation>
    <scope>NUCLEOTIDE SEQUENCE</scope>
    <source>
        <strain evidence="2">NBRC 14553</strain>
    </source>
</reference>
<sequence length="145" mass="14695">MNPRQKLGAPHATVTAGNAEVVRRGNQVTITGTPTAVGKVLDEMKSEGRLAWFEGPARTQTPGRVTVNAGLVRQRPSARTVAAVAGGGAVVLGGVGWAVYEVVTAIVEHAAVIIGGLLVVVVVLVVVGKAAGGGTFSGTFQGRMD</sequence>
<proteinExistence type="predicted"/>
<keyword evidence="1" id="KW-1133">Transmembrane helix</keyword>
<evidence type="ECO:0000313" key="3">
    <source>
        <dbReference type="Proteomes" id="UP000660339"/>
    </source>
</evidence>
<keyword evidence="3" id="KW-1185">Reference proteome</keyword>
<gene>
    <name evidence="2" type="ORF">Cme02nite_37950</name>
</gene>
<keyword evidence="1" id="KW-0812">Transmembrane</keyword>
<name>A0A8J3LC64_9ACTN</name>
<comment type="caution">
    <text evidence="2">The sequence shown here is derived from an EMBL/GenBank/DDBJ whole genome shotgun (WGS) entry which is preliminary data.</text>
</comment>
<dbReference type="AlphaFoldDB" id="A0A8J3LC64"/>
<evidence type="ECO:0000256" key="1">
    <source>
        <dbReference type="SAM" id="Phobius"/>
    </source>
</evidence>
<feature type="transmembrane region" description="Helical" evidence="1">
    <location>
        <begin position="81"/>
        <end position="100"/>
    </location>
</feature>
<organism evidence="2 3">
    <name type="scientific">Catellatospora methionotrophica</name>
    <dbReference type="NCBI Taxonomy" id="121620"/>
    <lineage>
        <taxon>Bacteria</taxon>
        <taxon>Bacillati</taxon>
        <taxon>Actinomycetota</taxon>
        <taxon>Actinomycetes</taxon>
        <taxon>Micromonosporales</taxon>
        <taxon>Micromonosporaceae</taxon>
        <taxon>Catellatospora</taxon>
    </lineage>
</organism>
<accession>A0A8J3LC64</accession>
<feature type="transmembrane region" description="Helical" evidence="1">
    <location>
        <begin position="106"/>
        <end position="127"/>
    </location>
</feature>
<dbReference type="RefSeq" id="WP_166379869.1">
    <property type="nucleotide sequence ID" value="NZ_BAAATT010000005.1"/>
</dbReference>
<protein>
    <submittedName>
        <fullName evidence="2">Uncharacterized protein</fullName>
    </submittedName>
</protein>